<dbReference type="EMBL" id="JAJEKE010000002">
    <property type="protein sequence ID" value="MCQ1528696.1"/>
    <property type="molecule type" value="Genomic_DNA"/>
</dbReference>
<dbReference type="Pfam" id="PF00528">
    <property type="entry name" value="BPD_transp_1"/>
    <property type="match status" value="1"/>
</dbReference>
<dbReference type="PANTHER" id="PTHR43632">
    <property type="entry name" value="PERMEASE COMPONENT OF TUNGSTATE ABC TRANSPORTER"/>
    <property type="match status" value="1"/>
</dbReference>
<accession>A0ABT1NEC3</accession>
<comment type="similarity">
    <text evidence="5">Belongs to the binding-protein-dependent transport system permease family.</text>
</comment>
<evidence type="ECO:0000256" key="1">
    <source>
        <dbReference type="ARBA" id="ARBA00004141"/>
    </source>
</evidence>
<dbReference type="InterPro" id="IPR049783">
    <property type="entry name" value="ABC_perm_TupB-like"/>
</dbReference>
<reference evidence="7 8" key="1">
    <citation type="submission" date="2021-10" db="EMBL/GenBank/DDBJ databases">
        <title>Lutispora strain m25 sp. nov., a thermophilic, non-spore-forming bacterium isolated from a lab-scale methanogenic bioreactor digesting anaerobic sludge.</title>
        <authorList>
            <person name="El Houari A."/>
            <person name="Mcdonald J."/>
        </authorList>
    </citation>
    <scope>NUCLEOTIDE SEQUENCE [LARGE SCALE GENOMIC DNA]</scope>
    <source>
        <strain evidence="8">m25</strain>
    </source>
</reference>
<evidence type="ECO:0000256" key="5">
    <source>
        <dbReference type="RuleBase" id="RU363032"/>
    </source>
</evidence>
<evidence type="ECO:0000259" key="6">
    <source>
        <dbReference type="PROSITE" id="PS50928"/>
    </source>
</evidence>
<feature type="transmembrane region" description="Helical" evidence="5">
    <location>
        <begin position="61"/>
        <end position="85"/>
    </location>
</feature>
<dbReference type="NCBIfam" id="NF038017">
    <property type="entry name" value="ABC_perm1"/>
    <property type="match status" value="1"/>
</dbReference>
<keyword evidence="5" id="KW-0813">Transport</keyword>
<keyword evidence="2 5" id="KW-0812">Transmembrane</keyword>
<comment type="caution">
    <text evidence="7">The sequence shown here is derived from an EMBL/GenBank/DDBJ whole genome shotgun (WGS) entry which is preliminary data.</text>
</comment>
<keyword evidence="8" id="KW-1185">Reference proteome</keyword>
<dbReference type="PROSITE" id="PS50928">
    <property type="entry name" value="ABC_TM1"/>
    <property type="match status" value="1"/>
</dbReference>
<dbReference type="PANTHER" id="PTHR43632:SF1">
    <property type="entry name" value="PERMEASE COMPONENT OF TUNGSTATE ABC TRANSPORTER"/>
    <property type="match status" value="1"/>
</dbReference>
<evidence type="ECO:0000256" key="2">
    <source>
        <dbReference type="ARBA" id="ARBA00022692"/>
    </source>
</evidence>
<protein>
    <submittedName>
        <fullName evidence="7">ABC transporter permease</fullName>
    </submittedName>
</protein>
<organism evidence="7 8">
    <name type="scientific">Lutispora saccharofermentans</name>
    <dbReference type="NCBI Taxonomy" id="3024236"/>
    <lineage>
        <taxon>Bacteria</taxon>
        <taxon>Bacillati</taxon>
        <taxon>Bacillota</taxon>
        <taxon>Clostridia</taxon>
        <taxon>Lutisporales</taxon>
        <taxon>Lutisporaceae</taxon>
        <taxon>Lutispora</taxon>
    </lineage>
</organism>
<dbReference type="CDD" id="cd06261">
    <property type="entry name" value="TM_PBP2"/>
    <property type="match status" value="1"/>
</dbReference>
<dbReference type="Proteomes" id="UP001651880">
    <property type="component" value="Unassembled WGS sequence"/>
</dbReference>
<keyword evidence="3 5" id="KW-1133">Transmembrane helix</keyword>
<dbReference type="Gene3D" id="1.10.3720.10">
    <property type="entry name" value="MetI-like"/>
    <property type="match status" value="1"/>
</dbReference>
<keyword evidence="4 5" id="KW-0472">Membrane</keyword>
<comment type="subcellular location">
    <subcellularLocation>
        <location evidence="5">Cell membrane</location>
        <topology evidence="5">Multi-pass membrane protein</topology>
    </subcellularLocation>
    <subcellularLocation>
        <location evidence="1">Membrane</location>
        <topology evidence="1">Multi-pass membrane protein</topology>
    </subcellularLocation>
</comment>
<dbReference type="InterPro" id="IPR000515">
    <property type="entry name" value="MetI-like"/>
</dbReference>
<name>A0ABT1NEC3_9FIRM</name>
<evidence type="ECO:0000313" key="8">
    <source>
        <dbReference type="Proteomes" id="UP001651880"/>
    </source>
</evidence>
<sequence>MAYFAEAFTKALNLLFSFDKELYGIISLTLRISAVSLIISSIIGIPTAAILYMKKFPGRGIILNIISTFMGLPPVVVGLFVYIMLSNQMGLFGDLRLLFTPAAMIIAQIILALPIVTGLTHTALMSLDGLVIKTSITMGASPSQLFATILREARYGIGTAVITAFGRLMAEVGAVMMVGGNVRYQTRVMTTAIALQKGMGEFQTALALGIILLLLSFIINFFLQFLKGRRV</sequence>
<dbReference type="RefSeq" id="WP_255226212.1">
    <property type="nucleotide sequence ID" value="NZ_JAJEKE010000002.1"/>
</dbReference>
<feature type="domain" description="ABC transmembrane type-1" evidence="6">
    <location>
        <begin position="26"/>
        <end position="223"/>
    </location>
</feature>
<feature type="transmembrane region" description="Helical" evidence="5">
    <location>
        <begin position="205"/>
        <end position="226"/>
    </location>
</feature>
<dbReference type="InterPro" id="IPR035906">
    <property type="entry name" value="MetI-like_sf"/>
</dbReference>
<feature type="transmembrane region" description="Helical" evidence="5">
    <location>
        <begin position="105"/>
        <end position="132"/>
    </location>
</feature>
<evidence type="ECO:0000256" key="4">
    <source>
        <dbReference type="ARBA" id="ARBA00023136"/>
    </source>
</evidence>
<gene>
    <name evidence="7" type="ORF">LJD61_03940</name>
</gene>
<feature type="transmembrane region" description="Helical" evidence="5">
    <location>
        <begin position="22"/>
        <end position="49"/>
    </location>
</feature>
<evidence type="ECO:0000256" key="3">
    <source>
        <dbReference type="ARBA" id="ARBA00022989"/>
    </source>
</evidence>
<feature type="transmembrane region" description="Helical" evidence="5">
    <location>
        <begin position="153"/>
        <end position="170"/>
    </location>
</feature>
<proteinExistence type="inferred from homology"/>
<dbReference type="SUPFAM" id="SSF161098">
    <property type="entry name" value="MetI-like"/>
    <property type="match status" value="1"/>
</dbReference>
<evidence type="ECO:0000313" key="7">
    <source>
        <dbReference type="EMBL" id="MCQ1528696.1"/>
    </source>
</evidence>